<gene>
    <name evidence="3" type="primary">LOC115624326</name>
</gene>
<feature type="domain" description="CHK kinase-like" evidence="1">
    <location>
        <begin position="159"/>
        <end position="350"/>
    </location>
</feature>
<dbReference type="PANTHER" id="PTHR11012">
    <property type="entry name" value="PROTEIN KINASE-LIKE DOMAIN-CONTAINING"/>
    <property type="match status" value="1"/>
</dbReference>
<dbReference type="PANTHER" id="PTHR11012:SF13">
    <property type="entry name" value="CHK KINASE-LIKE DOMAIN-CONTAINING PROTEIN-RELATED"/>
    <property type="match status" value="1"/>
</dbReference>
<proteinExistence type="predicted"/>
<dbReference type="InterPro" id="IPR011009">
    <property type="entry name" value="Kinase-like_dom_sf"/>
</dbReference>
<dbReference type="InterPro" id="IPR015897">
    <property type="entry name" value="CHK_kinase-like"/>
</dbReference>
<organism evidence="2 3">
    <name type="scientific">Drosophila lebanonensis</name>
    <name type="common">Fruit fly</name>
    <name type="synonym">Scaptodrosophila lebanonensis</name>
    <dbReference type="NCBI Taxonomy" id="7225"/>
    <lineage>
        <taxon>Eukaryota</taxon>
        <taxon>Metazoa</taxon>
        <taxon>Ecdysozoa</taxon>
        <taxon>Arthropoda</taxon>
        <taxon>Hexapoda</taxon>
        <taxon>Insecta</taxon>
        <taxon>Pterygota</taxon>
        <taxon>Neoptera</taxon>
        <taxon>Endopterygota</taxon>
        <taxon>Diptera</taxon>
        <taxon>Brachycera</taxon>
        <taxon>Muscomorpha</taxon>
        <taxon>Ephydroidea</taxon>
        <taxon>Drosophilidae</taxon>
        <taxon>Scaptodrosophila</taxon>
    </lineage>
</organism>
<evidence type="ECO:0000259" key="1">
    <source>
        <dbReference type="SMART" id="SM00587"/>
    </source>
</evidence>
<reference evidence="3" key="1">
    <citation type="submission" date="2025-08" db="UniProtKB">
        <authorList>
            <consortium name="RefSeq"/>
        </authorList>
    </citation>
    <scope>IDENTIFICATION</scope>
    <source>
        <strain evidence="3">11010-0011.00</strain>
        <tissue evidence="3">Whole body</tissue>
    </source>
</reference>
<keyword evidence="2" id="KW-1185">Reference proteome</keyword>
<evidence type="ECO:0000313" key="3">
    <source>
        <dbReference type="RefSeq" id="XP_030374813.1"/>
    </source>
</evidence>
<dbReference type="OrthoDB" id="411145at2759"/>
<dbReference type="SUPFAM" id="SSF56112">
    <property type="entry name" value="Protein kinase-like (PK-like)"/>
    <property type="match status" value="1"/>
</dbReference>
<dbReference type="GeneID" id="115624326"/>
<dbReference type="Pfam" id="PF02958">
    <property type="entry name" value="EcKL"/>
    <property type="match status" value="1"/>
</dbReference>
<dbReference type="InterPro" id="IPR004119">
    <property type="entry name" value="EcKL"/>
</dbReference>
<accession>A0A6J2TI66</accession>
<dbReference type="RefSeq" id="XP_030374813.1">
    <property type="nucleotide sequence ID" value="XM_030518953.1"/>
</dbReference>
<evidence type="ECO:0000313" key="2">
    <source>
        <dbReference type="Proteomes" id="UP000504634"/>
    </source>
</evidence>
<dbReference type="SMART" id="SM00587">
    <property type="entry name" value="CHK"/>
    <property type="match status" value="1"/>
</dbReference>
<dbReference type="Gene3D" id="3.90.1200.10">
    <property type="match status" value="1"/>
</dbReference>
<dbReference type="AlphaFoldDB" id="A0A6J2TI66"/>
<dbReference type="Proteomes" id="UP000504634">
    <property type="component" value="Unplaced"/>
</dbReference>
<name>A0A6J2TI66_DROLE</name>
<protein>
    <submittedName>
        <fullName evidence="3">Uncharacterized protein LOC115624326</fullName>
    </submittedName>
</protein>
<sequence>MSVSDLISAFENVPKLKTDNSGSASKSNSCLSGAPEWFTECYLQNSLRKFYKDEKLKITSVHVRPALGRGENYGGVLSRVKADFIKSDGSNQRGHYIVKTSFESDEFARKTMEPYDIFNREMCIYEQILPKLKNLLLEIGDNEQIFADTMAVDYERSALIFEDLNVRNFVMPDRLVGLDMDAARLVLRKLAKMHATTAVLNEREDGALESYDKGMFNRHTDNYAPFFLGMIEACSNRVAQWPGYEDYAKKLAALVPIYMELGKRVFDVTEGHINVLCHGDLWTNNVLVKYDSKGQAEDVIIIDFQYAAWGSPAIDLFYFLNSSLQLDMHLNRHEELIKYYFDIFSDTLRKLRYKSRIPSLHNFHLQLEEKAFYAFHTSSVVFAVQRNVETEDADFTGLMQTNQRSINLKRACYTNPRCHTILRELLPIYERQGLLDLEQ</sequence>